<evidence type="ECO:0008006" key="3">
    <source>
        <dbReference type="Google" id="ProtNLM"/>
    </source>
</evidence>
<gene>
    <name evidence="2" type="ORF">FSB_LOCUS885</name>
</gene>
<sequence length="187" mass="20704">MIGIMTISEPIMSMFQFHQHTSNNSMMNHLVMKKTIMLKQYLKSIEMVVIIIGEDTMDLGVVEVKALEGMVVESSVERFFDYMEVPEEKMVKLVAYKLIGGASAWWNGLRVAIQDRVSLQVIFSVTELERTTTRNQVPNRSSFDSLSIASNRGKAPVTSQPPAVTSGSGPSTSIAPTIANTTRKDTT</sequence>
<dbReference type="EMBL" id="OIVN01000036">
    <property type="protein sequence ID" value="SPC73003.1"/>
    <property type="molecule type" value="Genomic_DNA"/>
</dbReference>
<accession>A0A2N9EE55</accession>
<organism evidence="2">
    <name type="scientific">Fagus sylvatica</name>
    <name type="common">Beechnut</name>
    <dbReference type="NCBI Taxonomy" id="28930"/>
    <lineage>
        <taxon>Eukaryota</taxon>
        <taxon>Viridiplantae</taxon>
        <taxon>Streptophyta</taxon>
        <taxon>Embryophyta</taxon>
        <taxon>Tracheophyta</taxon>
        <taxon>Spermatophyta</taxon>
        <taxon>Magnoliopsida</taxon>
        <taxon>eudicotyledons</taxon>
        <taxon>Gunneridae</taxon>
        <taxon>Pentapetalae</taxon>
        <taxon>rosids</taxon>
        <taxon>fabids</taxon>
        <taxon>Fagales</taxon>
        <taxon>Fagaceae</taxon>
        <taxon>Fagus</taxon>
    </lineage>
</organism>
<feature type="compositionally biased region" description="Polar residues" evidence="1">
    <location>
        <begin position="157"/>
        <end position="181"/>
    </location>
</feature>
<feature type="region of interest" description="Disordered" evidence="1">
    <location>
        <begin position="134"/>
        <end position="187"/>
    </location>
</feature>
<evidence type="ECO:0000256" key="1">
    <source>
        <dbReference type="SAM" id="MobiDB-lite"/>
    </source>
</evidence>
<name>A0A2N9EE55_FAGSY</name>
<protein>
    <recommendedName>
        <fullName evidence="3">Retrotransposon gag domain-containing protein</fullName>
    </recommendedName>
</protein>
<reference evidence="2" key="1">
    <citation type="submission" date="2018-02" db="EMBL/GenBank/DDBJ databases">
        <authorList>
            <person name="Cohen D.B."/>
            <person name="Kent A.D."/>
        </authorList>
    </citation>
    <scope>NUCLEOTIDE SEQUENCE</scope>
</reference>
<feature type="compositionally biased region" description="Polar residues" evidence="1">
    <location>
        <begin position="134"/>
        <end position="150"/>
    </location>
</feature>
<dbReference type="AlphaFoldDB" id="A0A2N9EE55"/>
<proteinExistence type="predicted"/>
<evidence type="ECO:0000313" key="2">
    <source>
        <dbReference type="EMBL" id="SPC73003.1"/>
    </source>
</evidence>